<feature type="compositionally biased region" description="Basic and acidic residues" evidence="1">
    <location>
        <begin position="84"/>
        <end position="95"/>
    </location>
</feature>
<dbReference type="Proteomes" id="UP000031737">
    <property type="component" value="Unassembled WGS sequence"/>
</dbReference>
<protein>
    <submittedName>
        <fullName evidence="3">Uncharacterized protein</fullName>
    </submittedName>
</protein>
<dbReference type="AlphaFoldDB" id="A0A061IRK2"/>
<keyword evidence="2" id="KW-1133">Transmembrane helix</keyword>
<evidence type="ECO:0000256" key="1">
    <source>
        <dbReference type="SAM" id="MobiDB-lite"/>
    </source>
</evidence>
<evidence type="ECO:0000256" key="2">
    <source>
        <dbReference type="SAM" id="Phobius"/>
    </source>
</evidence>
<dbReference type="EMBL" id="AUPL01008120">
    <property type="protein sequence ID" value="ESL04893.1"/>
    <property type="molecule type" value="Genomic_DNA"/>
</dbReference>
<gene>
    <name evidence="3" type="ORF">TRSC58_07558</name>
</gene>
<reference evidence="3 4" key="1">
    <citation type="submission" date="2013-07" db="EMBL/GenBank/DDBJ databases">
        <authorList>
            <person name="Stoco P.H."/>
            <person name="Wagner G."/>
            <person name="Gerber A."/>
            <person name="Zaha A."/>
            <person name="Thompson C."/>
            <person name="Bartholomeu D.C."/>
            <person name="Luckemeyer D.D."/>
            <person name="Bahia D."/>
            <person name="Loreto E."/>
            <person name="Prestes E.B."/>
            <person name="Lima F.M."/>
            <person name="Rodrigues-Luiz G."/>
            <person name="Vallejo G.A."/>
            <person name="Filho J.F."/>
            <person name="Monteiro K.M."/>
            <person name="Tyler K.M."/>
            <person name="de Almeida L.G."/>
            <person name="Ortiz M.F."/>
            <person name="Siervo M.A."/>
            <person name="de Moraes M.H."/>
            <person name="Cunha O.L."/>
            <person name="Mendonca-Neto R."/>
            <person name="Silva R."/>
            <person name="Teixeira S.M."/>
            <person name="Murta S.M."/>
            <person name="Sincero T.C."/>
            <person name="Mendes T.A."/>
            <person name="Urmenyi T.P."/>
            <person name="Silva V.G."/>
            <person name="da Rocha W.D."/>
            <person name="Andersson B."/>
            <person name="Romanha A.J."/>
            <person name="Steindel M."/>
            <person name="de Vasconcelos A.T."/>
            <person name="Grisard E.C."/>
        </authorList>
    </citation>
    <scope>NUCLEOTIDE SEQUENCE [LARGE SCALE GENOMIC DNA]</scope>
    <source>
        <strain evidence="3 4">SC58</strain>
    </source>
</reference>
<organism evidence="3 4">
    <name type="scientific">Trypanosoma rangeli SC58</name>
    <dbReference type="NCBI Taxonomy" id="429131"/>
    <lineage>
        <taxon>Eukaryota</taxon>
        <taxon>Discoba</taxon>
        <taxon>Euglenozoa</taxon>
        <taxon>Kinetoplastea</taxon>
        <taxon>Metakinetoplastina</taxon>
        <taxon>Trypanosomatida</taxon>
        <taxon>Trypanosomatidae</taxon>
        <taxon>Trypanosoma</taxon>
        <taxon>Herpetosoma</taxon>
    </lineage>
</organism>
<keyword evidence="2" id="KW-0812">Transmembrane</keyword>
<dbReference type="VEuPathDB" id="TriTrypDB:TRSC58_07558"/>
<sequence>MCACCVVVCLLPPPTSPPPPPFFFFYLFFFLLHFSLASPFTPSGVCVCRTLHGVPEWSVCAEPSAGARSSSAYIYTRPPTPSTHAERARASERNFARRPRQHAN</sequence>
<keyword evidence="2" id="KW-0472">Membrane</keyword>
<comment type="caution">
    <text evidence="3">The sequence shown here is derived from an EMBL/GenBank/DDBJ whole genome shotgun (WGS) entry which is preliminary data.</text>
</comment>
<evidence type="ECO:0000313" key="4">
    <source>
        <dbReference type="Proteomes" id="UP000031737"/>
    </source>
</evidence>
<name>A0A061IRK2_TRYRA</name>
<evidence type="ECO:0000313" key="3">
    <source>
        <dbReference type="EMBL" id="ESL04893.1"/>
    </source>
</evidence>
<keyword evidence="4" id="KW-1185">Reference proteome</keyword>
<feature type="transmembrane region" description="Helical" evidence="2">
    <location>
        <begin position="22"/>
        <end position="41"/>
    </location>
</feature>
<feature type="region of interest" description="Disordered" evidence="1">
    <location>
        <begin position="64"/>
        <end position="104"/>
    </location>
</feature>
<accession>A0A061IRK2</accession>
<proteinExistence type="predicted"/>